<dbReference type="RefSeq" id="WP_145269963.1">
    <property type="nucleotide sequence ID" value="NZ_CP036272.1"/>
</dbReference>
<gene>
    <name evidence="2" type="primary">ywaD</name>
    <name evidence="2" type="ORF">SV7mr_11590</name>
</gene>
<keyword evidence="2" id="KW-0031">Aminopeptidase</keyword>
<dbReference type="InterPro" id="IPR046450">
    <property type="entry name" value="PA_dom_sf"/>
</dbReference>
<dbReference type="Pfam" id="PF13180">
    <property type="entry name" value="PDZ_2"/>
    <property type="match status" value="1"/>
</dbReference>
<keyword evidence="2" id="KW-0378">Hydrolase</keyword>
<dbReference type="Pfam" id="PF04389">
    <property type="entry name" value="Peptidase_M28"/>
    <property type="match status" value="1"/>
</dbReference>
<dbReference type="Pfam" id="PF02225">
    <property type="entry name" value="PA"/>
    <property type="match status" value="1"/>
</dbReference>
<dbReference type="PANTHER" id="PTHR12147:SF26">
    <property type="entry name" value="PEPTIDASE M28 DOMAIN-CONTAINING PROTEIN"/>
    <property type="match status" value="1"/>
</dbReference>
<keyword evidence="2" id="KW-0645">Protease</keyword>
<dbReference type="InterPro" id="IPR007484">
    <property type="entry name" value="Peptidase_M28"/>
</dbReference>
<dbReference type="GO" id="GO:0008235">
    <property type="term" value="F:metalloexopeptidase activity"/>
    <property type="evidence" value="ECO:0007669"/>
    <property type="project" value="InterPro"/>
</dbReference>
<dbReference type="Proteomes" id="UP000315003">
    <property type="component" value="Chromosome"/>
</dbReference>
<dbReference type="EMBL" id="CP036272">
    <property type="protein sequence ID" value="QDT58666.1"/>
    <property type="molecule type" value="Genomic_DNA"/>
</dbReference>
<evidence type="ECO:0000313" key="2">
    <source>
        <dbReference type="EMBL" id="QDT58666.1"/>
    </source>
</evidence>
<sequence length="694" mass="74257">MHSSVVSNSLCRFRLVSAATLVPVAAFALALTLLGTPPTALAQQAAVKMVATEAALSPLAKGLKQDMEYLASDELKGRSAIDPAILQARDYLVKRMSEIGLQMDSVDGTPLQPVTIATPSRIDDPTKNTCQLTVGETVVELEVGDGFTPLILGVPKQKVTGPLAFVGYGVTSLDPPYDDYAGLDVKGAIVMMIRKEPGPNDANSPFDGKKNTSNAFFASKVKNAIAHGAAAVILVNDQASIDELIKVQERRIGQEQGRIAGLEKALAASDVENPNGKQRQLKRSQQMLKSLQGGIQASRRGLLAIDAAGSPDGESRVIPVISVARDIVSDLLKAAGQQSVAELEGQINRTYKPSSVMLANSEATVSVDLTNPSFTSENVIGRLPGKGDLADEIVVVGAHYDHVGMGGTGSLAPGTIAVHNGADDNASGTVTMLGTATNLTDMLQEVASHRTVLFIGFTGEERGLLGSKHYVKNPVLPIEKTSSMLNLDMVGRLKDNELYVYGVGTSPSWKQLIQRANAEFGFKLIEESGGYGPSDHDSFTRSSVPVLFYFTGLHNDYHRPSDDFDKIDFGDLARITDMVSKAAFEMVTMPQRPSFAQTPKGVQIRKQRMVYLGVQLSSDAPPVTVVSVLPGSPAAKAGLEKGDQIQKIGKAVITTNNDLQSWVRARSPQENFEITVLREGQQQRISGKLEKRPD</sequence>
<protein>
    <submittedName>
        <fullName evidence="2">Aminopeptidase YwaD</fullName>
        <ecNumber evidence="2">3.4.11.6</ecNumber>
    </submittedName>
</protein>
<dbReference type="Gene3D" id="3.40.630.10">
    <property type="entry name" value="Zn peptidases"/>
    <property type="match status" value="1"/>
</dbReference>
<dbReference type="GO" id="GO:0004177">
    <property type="term" value="F:aminopeptidase activity"/>
    <property type="evidence" value="ECO:0007669"/>
    <property type="project" value="UniProtKB-KW"/>
</dbReference>
<dbReference type="PROSITE" id="PS50106">
    <property type="entry name" value="PDZ"/>
    <property type="match status" value="1"/>
</dbReference>
<dbReference type="InterPro" id="IPR036034">
    <property type="entry name" value="PDZ_sf"/>
</dbReference>
<keyword evidence="3" id="KW-1185">Reference proteome</keyword>
<dbReference type="GO" id="GO:0006508">
    <property type="term" value="P:proteolysis"/>
    <property type="evidence" value="ECO:0007669"/>
    <property type="project" value="InterPro"/>
</dbReference>
<accession>A0A517SRC2</accession>
<dbReference type="InterPro" id="IPR045175">
    <property type="entry name" value="M28_fam"/>
</dbReference>
<proteinExistence type="predicted"/>
<dbReference type="SMART" id="SM00228">
    <property type="entry name" value="PDZ"/>
    <property type="match status" value="1"/>
</dbReference>
<name>A0A517SRC2_9BACT</name>
<dbReference type="PANTHER" id="PTHR12147">
    <property type="entry name" value="METALLOPEPTIDASE M28 FAMILY MEMBER"/>
    <property type="match status" value="1"/>
</dbReference>
<organism evidence="2 3">
    <name type="scientific">Stieleria bergensis</name>
    <dbReference type="NCBI Taxonomy" id="2528025"/>
    <lineage>
        <taxon>Bacteria</taxon>
        <taxon>Pseudomonadati</taxon>
        <taxon>Planctomycetota</taxon>
        <taxon>Planctomycetia</taxon>
        <taxon>Pirellulales</taxon>
        <taxon>Pirellulaceae</taxon>
        <taxon>Stieleria</taxon>
    </lineage>
</organism>
<dbReference type="AlphaFoldDB" id="A0A517SRC2"/>
<evidence type="ECO:0000259" key="1">
    <source>
        <dbReference type="PROSITE" id="PS50106"/>
    </source>
</evidence>
<dbReference type="SUPFAM" id="SSF50156">
    <property type="entry name" value="PDZ domain-like"/>
    <property type="match status" value="1"/>
</dbReference>
<dbReference type="SUPFAM" id="SSF52025">
    <property type="entry name" value="PA domain"/>
    <property type="match status" value="1"/>
</dbReference>
<feature type="domain" description="PDZ" evidence="1">
    <location>
        <begin position="601"/>
        <end position="680"/>
    </location>
</feature>
<reference evidence="2 3" key="1">
    <citation type="submission" date="2019-02" db="EMBL/GenBank/DDBJ databases">
        <title>Deep-cultivation of Planctomycetes and their phenomic and genomic characterization uncovers novel biology.</title>
        <authorList>
            <person name="Wiegand S."/>
            <person name="Jogler M."/>
            <person name="Boedeker C."/>
            <person name="Pinto D."/>
            <person name="Vollmers J."/>
            <person name="Rivas-Marin E."/>
            <person name="Kohn T."/>
            <person name="Peeters S.H."/>
            <person name="Heuer A."/>
            <person name="Rast P."/>
            <person name="Oberbeckmann S."/>
            <person name="Bunk B."/>
            <person name="Jeske O."/>
            <person name="Meyerdierks A."/>
            <person name="Storesund J.E."/>
            <person name="Kallscheuer N."/>
            <person name="Luecker S."/>
            <person name="Lage O.M."/>
            <person name="Pohl T."/>
            <person name="Merkel B.J."/>
            <person name="Hornburger P."/>
            <person name="Mueller R.-W."/>
            <person name="Bruemmer F."/>
            <person name="Labrenz M."/>
            <person name="Spormann A.M."/>
            <person name="Op den Camp H."/>
            <person name="Overmann J."/>
            <person name="Amann R."/>
            <person name="Jetten M.S.M."/>
            <person name="Mascher T."/>
            <person name="Medema M.H."/>
            <person name="Devos D.P."/>
            <person name="Kaster A.-K."/>
            <person name="Ovreas L."/>
            <person name="Rohde M."/>
            <person name="Galperin M.Y."/>
            <person name="Jogler C."/>
        </authorList>
    </citation>
    <scope>NUCLEOTIDE SEQUENCE [LARGE SCALE GENOMIC DNA]</scope>
    <source>
        <strain evidence="2 3">SV_7m_r</strain>
    </source>
</reference>
<evidence type="ECO:0000313" key="3">
    <source>
        <dbReference type="Proteomes" id="UP000315003"/>
    </source>
</evidence>
<dbReference type="InterPro" id="IPR003137">
    <property type="entry name" value="PA_domain"/>
</dbReference>
<dbReference type="InterPro" id="IPR001478">
    <property type="entry name" value="PDZ"/>
</dbReference>
<dbReference type="SUPFAM" id="SSF53187">
    <property type="entry name" value="Zn-dependent exopeptidases"/>
    <property type="match status" value="1"/>
</dbReference>
<dbReference type="Gene3D" id="2.30.42.10">
    <property type="match status" value="1"/>
</dbReference>
<dbReference type="OrthoDB" id="9762302at2"/>
<dbReference type="EC" id="3.4.11.6" evidence="2"/>
<dbReference type="Gene3D" id="3.50.30.30">
    <property type="match status" value="1"/>
</dbReference>